<organism evidence="3 4">
    <name type="scientific">Lachnellula suecica</name>
    <dbReference type="NCBI Taxonomy" id="602035"/>
    <lineage>
        <taxon>Eukaryota</taxon>
        <taxon>Fungi</taxon>
        <taxon>Dikarya</taxon>
        <taxon>Ascomycota</taxon>
        <taxon>Pezizomycotina</taxon>
        <taxon>Leotiomycetes</taxon>
        <taxon>Helotiales</taxon>
        <taxon>Lachnaceae</taxon>
        <taxon>Lachnellula</taxon>
    </lineage>
</organism>
<accession>A0A8T9C2U4</accession>
<dbReference type="PANTHER" id="PTHR34853">
    <property type="match status" value="1"/>
</dbReference>
<dbReference type="PANTHER" id="PTHR34853:SF1">
    <property type="entry name" value="LIPASE 5"/>
    <property type="match status" value="1"/>
</dbReference>
<dbReference type="AlphaFoldDB" id="A0A8T9C2U4"/>
<evidence type="ECO:0000313" key="4">
    <source>
        <dbReference type="Proteomes" id="UP000469558"/>
    </source>
</evidence>
<protein>
    <recommendedName>
        <fullName evidence="2">AB hydrolase-1 domain-containing protein</fullName>
    </recommendedName>
</protein>
<dbReference type="PIRSF" id="PIRSF029171">
    <property type="entry name" value="Esterase_LipA"/>
    <property type="match status" value="1"/>
</dbReference>
<reference evidence="3 4" key="1">
    <citation type="submission" date="2018-05" db="EMBL/GenBank/DDBJ databases">
        <title>Genome sequencing and assembly of the regulated plant pathogen Lachnellula willkommii and related sister species for the development of diagnostic species identification markers.</title>
        <authorList>
            <person name="Giroux E."/>
            <person name="Bilodeau G."/>
        </authorList>
    </citation>
    <scope>NUCLEOTIDE SEQUENCE [LARGE SCALE GENOMIC DNA]</scope>
    <source>
        <strain evidence="3 4">CBS 268.59</strain>
    </source>
</reference>
<dbReference type="InterPro" id="IPR005152">
    <property type="entry name" value="Lipase_secreted"/>
</dbReference>
<dbReference type="Proteomes" id="UP000469558">
    <property type="component" value="Unassembled WGS sequence"/>
</dbReference>
<dbReference type="Pfam" id="PF12697">
    <property type="entry name" value="Abhydrolase_6"/>
    <property type="match status" value="1"/>
</dbReference>
<dbReference type="GO" id="GO:0004806">
    <property type="term" value="F:triacylglycerol lipase activity"/>
    <property type="evidence" value="ECO:0007669"/>
    <property type="project" value="UniProtKB-UniRule"/>
</dbReference>
<keyword evidence="4" id="KW-1185">Reference proteome</keyword>
<proteinExistence type="inferred from homology"/>
<evidence type="ECO:0000259" key="2">
    <source>
        <dbReference type="Pfam" id="PF12697"/>
    </source>
</evidence>
<evidence type="ECO:0000256" key="1">
    <source>
        <dbReference type="PIRNR" id="PIRNR029171"/>
    </source>
</evidence>
<dbReference type="Gene3D" id="3.40.50.1820">
    <property type="entry name" value="alpha/beta hydrolase"/>
    <property type="match status" value="2"/>
</dbReference>
<comment type="similarity">
    <text evidence="1">Belongs to the AB hydrolase superfamily. Lipase family.</text>
</comment>
<dbReference type="InterPro" id="IPR000073">
    <property type="entry name" value="AB_hydrolase_1"/>
</dbReference>
<dbReference type="GO" id="GO:0016042">
    <property type="term" value="P:lipid catabolic process"/>
    <property type="evidence" value="ECO:0007669"/>
    <property type="project" value="UniProtKB-UniRule"/>
</dbReference>
<gene>
    <name evidence="3" type="ORF">LSUE1_G006678</name>
</gene>
<dbReference type="SUPFAM" id="SSF53474">
    <property type="entry name" value="alpha/beta-Hydrolases"/>
    <property type="match status" value="1"/>
</dbReference>
<comment type="caution">
    <text evidence="3">The sequence shown here is derived from an EMBL/GenBank/DDBJ whole genome shotgun (WGS) entry which is preliminary data.</text>
</comment>
<dbReference type="EMBL" id="QGMK01001133">
    <property type="protein sequence ID" value="TVY73270.1"/>
    <property type="molecule type" value="Genomic_DNA"/>
</dbReference>
<dbReference type="OrthoDB" id="5382058at2759"/>
<sequence>MATNTALPEITRAALAFEQQNWATGSVLDDPFYSVDSSTASKAPGTLLKVEKNTKSTNFTLPPATALSRIVYQSKNLNGSLVPVSAYILWPLSPRTSQDGYQVVAWAHGTSGAGPNCAPSHLKNLWQHFLGPYQLALQGYVVVATDYAGLGVSKNASGIPIVHEYLSGPSQANDVFYSVAAAQAAFPELSASFVVIGHSQGGGAAWACSQRQAVDPVAGYLGAVALAPVTAVLDQAEPTRSLLQFAMIPGVAAYFPEFNSGDILTPEGAERMVLSQQVGGNTGTSMSLLMGVQLLKPNWPENSFVKEYETLVANGGIAIAEPLLVIHGEADPLLNVNITTTAVERTVELFPASKIEYIRIPKVSHNACMTASQWAWMEWIGNRFAGVEEASGLKSRVLPVRAAPPNSYQADLNWWLAPATQFYETP</sequence>
<feature type="domain" description="AB hydrolase-1" evidence="2">
    <location>
        <begin position="123"/>
        <end position="371"/>
    </location>
</feature>
<name>A0A8T9C2U4_9HELO</name>
<dbReference type="InterPro" id="IPR029058">
    <property type="entry name" value="AB_hydrolase_fold"/>
</dbReference>
<evidence type="ECO:0000313" key="3">
    <source>
        <dbReference type="EMBL" id="TVY73270.1"/>
    </source>
</evidence>